<dbReference type="HAMAP" id="MF_00518">
    <property type="entry name" value="Deacylase_Dtd"/>
    <property type="match status" value="1"/>
</dbReference>
<reference evidence="5" key="1">
    <citation type="journal article" date="2013" name="BMC Microbiol.">
        <title>Taxonomy and evolution of bacteriochlorophyll a-containing members of the OM60/NOR5 clade of marine gammaproteobacteria: description of Luminiphilus syltensis gen. nov., sp. nov., reclassification of Haliea rubra as Pseudohaliea rubra gen. nov., comb. nov., and emendation of Chromatocurvus halotolerans.</title>
        <authorList>
            <person name="Spring S."/>
            <person name="Riedel T."/>
            <person name="Sproer C."/>
            <person name="Yan S."/>
            <person name="Harder J."/>
            <person name="Fuchs B.M."/>
        </authorList>
    </citation>
    <scope>NUCLEOTIDE SEQUENCE [LARGE SCALE GENOMIC DNA]</scope>
    <source>
        <strain evidence="5">NOR51-B</strain>
    </source>
</reference>
<comment type="catalytic activity">
    <reaction evidence="3">
        <text>glycyl-tRNA(Ala) + H2O = tRNA(Ala) + glycine + H(+)</text>
        <dbReference type="Rhea" id="RHEA:53744"/>
        <dbReference type="Rhea" id="RHEA-COMP:9657"/>
        <dbReference type="Rhea" id="RHEA-COMP:13640"/>
        <dbReference type="ChEBI" id="CHEBI:15377"/>
        <dbReference type="ChEBI" id="CHEBI:15378"/>
        <dbReference type="ChEBI" id="CHEBI:57305"/>
        <dbReference type="ChEBI" id="CHEBI:78442"/>
        <dbReference type="ChEBI" id="CHEBI:78522"/>
    </reaction>
</comment>
<evidence type="ECO:0000256" key="2">
    <source>
        <dbReference type="ARBA" id="ARBA00022801"/>
    </source>
</evidence>
<comment type="subcellular location">
    <subcellularLocation>
        <location evidence="3">Cytoplasm</location>
    </subcellularLocation>
</comment>
<comment type="function">
    <text evidence="3">An aminoacyl-tRNA editing enzyme that deacylates mischarged D-aminoacyl-tRNAs. Also deacylates mischarged glycyl-tRNA(Ala), protecting cells against glycine mischarging by AlaRS. Acts via tRNA-based rather than protein-based catalysis; rejects L-amino acids rather than detecting D-amino acids in the active site. By recycling D-aminoacyl-tRNA to D-amino acids and free tRNA molecules, this enzyme counteracts the toxicity associated with the formation of D-aminoacyl-tRNA entities in vivo and helps enforce protein L-homochirality.</text>
</comment>
<dbReference type="GO" id="GO:0106026">
    <property type="term" value="F:Gly-tRNA(Ala) deacylase activity"/>
    <property type="evidence" value="ECO:0007669"/>
    <property type="project" value="UniProtKB-UniRule"/>
</dbReference>
<organism evidence="4 5">
    <name type="scientific">Luminiphilus syltensis NOR5-1B</name>
    <dbReference type="NCBI Taxonomy" id="565045"/>
    <lineage>
        <taxon>Bacteria</taxon>
        <taxon>Pseudomonadati</taxon>
        <taxon>Pseudomonadota</taxon>
        <taxon>Gammaproteobacteria</taxon>
        <taxon>Cellvibrionales</taxon>
        <taxon>Halieaceae</taxon>
        <taxon>Luminiphilus</taxon>
    </lineage>
</organism>
<dbReference type="AlphaFoldDB" id="B8KWQ6"/>
<dbReference type="EC" id="3.1.1.96" evidence="3"/>
<feature type="short sequence motif" description="Gly-cisPro motif, important for rejection of L-amino acids" evidence="3">
    <location>
        <begin position="137"/>
        <end position="138"/>
    </location>
</feature>
<dbReference type="Pfam" id="PF02580">
    <property type="entry name" value="Tyr_Deacylase"/>
    <property type="match status" value="1"/>
</dbReference>
<dbReference type="InterPro" id="IPR023509">
    <property type="entry name" value="DTD-like_sf"/>
</dbReference>
<name>B8KWQ6_9GAMM</name>
<accession>B8KWQ6</accession>
<sequence>MKSLIQRVTQAQVQVDDSTVGAINRGLLAFVGVERGDDSASVVRMAQRLLTYRVFSDTEGRMNRSLTDVGGDLLLVSQFTLAADTRKGTRPSFSSAADPEEAAVIFGELIACCRESGLRTETGRFGAEMVVSLINDGPVTFLLEC</sequence>
<dbReference type="STRING" id="565045.NOR51B_1025"/>
<comment type="similarity">
    <text evidence="1 3">Belongs to the DTD family.</text>
</comment>
<comment type="subunit">
    <text evidence="3">Homodimer.</text>
</comment>
<dbReference type="PANTHER" id="PTHR10472">
    <property type="entry name" value="D-TYROSYL-TRNA TYR DEACYLASE"/>
    <property type="match status" value="1"/>
</dbReference>
<dbReference type="RefSeq" id="WP_009019829.1">
    <property type="nucleotide sequence ID" value="NZ_DS999411.1"/>
</dbReference>
<dbReference type="InterPro" id="IPR003732">
    <property type="entry name" value="Daa-tRNA_deacyls_DTD"/>
</dbReference>
<evidence type="ECO:0000313" key="4">
    <source>
        <dbReference type="EMBL" id="EED35082.1"/>
    </source>
</evidence>
<dbReference type="GO" id="GO:0051500">
    <property type="term" value="F:D-tyrosyl-tRNA(Tyr) deacylase activity"/>
    <property type="evidence" value="ECO:0007669"/>
    <property type="project" value="TreeGrafter"/>
</dbReference>
<evidence type="ECO:0000256" key="1">
    <source>
        <dbReference type="ARBA" id="ARBA00009673"/>
    </source>
</evidence>
<dbReference type="GO" id="GO:0019478">
    <property type="term" value="P:D-amino acid catabolic process"/>
    <property type="evidence" value="ECO:0007669"/>
    <property type="project" value="UniProtKB-UniRule"/>
</dbReference>
<keyword evidence="5" id="KW-1185">Reference proteome</keyword>
<comment type="catalytic activity">
    <reaction evidence="3">
        <text>a D-aminoacyl-tRNA + H2O = a tRNA + a D-alpha-amino acid + H(+)</text>
        <dbReference type="Rhea" id="RHEA:13953"/>
        <dbReference type="Rhea" id="RHEA-COMP:10123"/>
        <dbReference type="Rhea" id="RHEA-COMP:10124"/>
        <dbReference type="ChEBI" id="CHEBI:15377"/>
        <dbReference type="ChEBI" id="CHEBI:15378"/>
        <dbReference type="ChEBI" id="CHEBI:59871"/>
        <dbReference type="ChEBI" id="CHEBI:78442"/>
        <dbReference type="ChEBI" id="CHEBI:79333"/>
        <dbReference type="EC" id="3.1.1.96"/>
    </reaction>
</comment>
<dbReference type="Proteomes" id="UP000004699">
    <property type="component" value="Unassembled WGS sequence"/>
</dbReference>
<dbReference type="GO" id="GO:0043908">
    <property type="term" value="F:Ser(Gly)-tRNA(Ala) hydrolase activity"/>
    <property type="evidence" value="ECO:0007669"/>
    <property type="project" value="UniProtKB-UniRule"/>
</dbReference>
<dbReference type="OrthoDB" id="9801395at2"/>
<dbReference type="GO" id="GO:0005737">
    <property type="term" value="C:cytoplasm"/>
    <property type="evidence" value="ECO:0007669"/>
    <property type="project" value="UniProtKB-SubCell"/>
</dbReference>
<dbReference type="NCBIfam" id="TIGR00256">
    <property type="entry name" value="D-aminoacyl-tRNA deacylase"/>
    <property type="match status" value="1"/>
</dbReference>
<evidence type="ECO:0000313" key="5">
    <source>
        <dbReference type="Proteomes" id="UP000004699"/>
    </source>
</evidence>
<gene>
    <name evidence="3 4" type="primary">dtd</name>
    <name evidence="4" type="ORF">NOR51B_1025</name>
</gene>
<dbReference type="SUPFAM" id="SSF69500">
    <property type="entry name" value="DTD-like"/>
    <property type="match status" value="1"/>
</dbReference>
<dbReference type="eggNOG" id="COG1490">
    <property type="taxonomic scope" value="Bacteria"/>
</dbReference>
<dbReference type="GO" id="GO:0000049">
    <property type="term" value="F:tRNA binding"/>
    <property type="evidence" value="ECO:0007669"/>
    <property type="project" value="UniProtKB-UniRule"/>
</dbReference>
<dbReference type="HOGENOM" id="CLU_076901_1_1_6"/>
<evidence type="ECO:0000256" key="3">
    <source>
        <dbReference type="HAMAP-Rule" id="MF_00518"/>
    </source>
</evidence>
<protein>
    <recommendedName>
        <fullName evidence="3">D-aminoacyl-tRNA deacylase</fullName>
        <shortName evidence="3">DTD</shortName>
        <ecNumber evidence="3">3.1.1.96</ecNumber>
    </recommendedName>
    <alternativeName>
        <fullName evidence="3">Gly-tRNA(Ala) deacylase</fullName>
        <ecNumber evidence="3">3.1.1.-</ecNumber>
    </alternativeName>
</protein>
<dbReference type="Gene3D" id="3.50.80.10">
    <property type="entry name" value="D-tyrosyl-tRNA(Tyr) deacylase"/>
    <property type="match status" value="1"/>
</dbReference>
<keyword evidence="3" id="KW-0820">tRNA-binding</keyword>
<dbReference type="EC" id="3.1.1.-" evidence="3"/>
<proteinExistence type="inferred from homology"/>
<dbReference type="FunFam" id="3.50.80.10:FF:000001">
    <property type="entry name" value="D-aminoacyl-tRNA deacylase"/>
    <property type="match status" value="1"/>
</dbReference>
<comment type="domain">
    <text evidence="3">A Gly-cisPro motif from one monomer fits into the active site of the other monomer to allow specific chiral rejection of L-amino acids.</text>
</comment>
<dbReference type="PANTHER" id="PTHR10472:SF5">
    <property type="entry name" value="D-AMINOACYL-TRNA DEACYLASE 1"/>
    <property type="match status" value="1"/>
</dbReference>
<keyword evidence="3" id="KW-0694">RNA-binding</keyword>
<keyword evidence="3" id="KW-0963">Cytoplasm</keyword>
<dbReference type="EMBL" id="DS999411">
    <property type="protein sequence ID" value="EED35082.1"/>
    <property type="molecule type" value="Genomic_DNA"/>
</dbReference>
<keyword evidence="2 3" id="KW-0378">Hydrolase</keyword>